<dbReference type="Proteomes" id="UP000077266">
    <property type="component" value="Unassembled WGS sequence"/>
</dbReference>
<proteinExistence type="predicted"/>
<dbReference type="GO" id="GO:0071966">
    <property type="term" value="P:fungal-type cell wall polysaccharide metabolic process"/>
    <property type="evidence" value="ECO:0007669"/>
    <property type="project" value="TreeGrafter"/>
</dbReference>
<gene>
    <name evidence="4" type="ORF">EXIGLDRAFT_717153</name>
</gene>
<dbReference type="OrthoDB" id="5959761at2759"/>
<feature type="region of interest" description="Disordered" evidence="1">
    <location>
        <begin position="434"/>
        <end position="453"/>
    </location>
</feature>
<feature type="compositionally biased region" description="Pro residues" evidence="1">
    <location>
        <begin position="92"/>
        <end position="103"/>
    </location>
</feature>
<dbReference type="InterPro" id="IPR017853">
    <property type="entry name" value="GH"/>
</dbReference>
<dbReference type="PANTHER" id="PTHR34154:SF3">
    <property type="entry name" value="ALKALI-SENSITIVE LINKAGE PROTEIN 1"/>
    <property type="match status" value="1"/>
</dbReference>
<sequence>MARLSGFAATAAFAILACTLGTEANNRYIPGRAVAARSTGISARAANAHGSVNAPKSHAKKALGKRRRSKKKCAPTSSDPVPAPEPTSSDPAPAPPSSDPVPQPTSTEAPAPPPPSTTPPSSTEAPPPPPTSTEAPPPPPPSTTEAPPPPPTTTEAPPPPPPVTTEAPPPPPPTTTEAPPPPPPTTTEAPPPPPTTEAPAPPPPAPPVNARKVGIAADWTSPKEVVANFKGDNTVGVYNWSPWKFDNLPDGVDFWPMLHGEESIADWGHVTSGYATKAMGCNEVNQQGQSTMNVQRGIDIWKQYLMPLKGQGYQLISHSTNQADDGTQWHKDFKDQCGECYDSIDAYSVHWYGTSADNFKSYVSGFHSALGKDIYVTEFACTDFSGQTTCDPGQAKALMDDLTDWMKQPEQDYIKGFFWFGMWPSLPGGVSPANTLVNGDGSPNDLGNNYKSK</sequence>
<evidence type="ECO:0000256" key="1">
    <source>
        <dbReference type="SAM" id="MobiDB-lite"/>
    </source>
</evidence>
<feature type="chain" id="PRO_5007859345" description="Asl1-like glycosyl hydrolase catalytic domain-containing protein" evidence="2">
    <location>
        <begin position="25"/>
        <end position="453"/>
    </location>
</feature>
<keyword evidence="5" id="KW-1185">Reference proteome</keyword>
<organism evidence="4 5">
    <name type="scientific">Exidia glandulosa HHB12029</name>
    <dbReference type="NCBI Taxonomy" id="1314781"/>
    <lineage>
        <taxon>Eukaryota</taxon>
        <taxon>Fungi</taxon>
        <taxon>Dikarya</taxon>
        <taxon>Basidiomycota</taxon>
        <taxon>Agaricomycotina</taxon>
        <taxon>Agaricomycetes</taxon>
        <taxon>Auriculariales</taxon>
        <taxon>Exidiaceae</taxon>
        <taxon>Exidia</taxon>
    </lineage>
</organism>
<dbReference type="EMBL" id="KV425990">
    <property type="protein sequence ID" value="KZV93427.1"/>
    <property type="molecule type" value="Genomic_DNA"/>
</dbReference>
<evidence type="ECO:0000313" key="4">
    <source>
        <dbReference type="EMBL" id="KZV93427.1"/>
    </source>
</evidence>
<reference evidence="4 5" key="1">
    <citation type="journal article" date="2016" name="Mol. Biol. Evol.">
        <title>Comparative Genomics of Early-Diverging Mushroom-Forming Fungi Provides Insights into the Origins of Lignocellulose Decay Capabilities.</title>
        <authorList>
            <person name="Nagy L.G."/>
            <person name="Riley R."/>
            <person name="Tritt A."/>
            <person name="Adam C."/>
            <person name="Daum C."/>
            <person name="Floudas D."/>
            <person name="Sun H."/>
            <person name="Yadav J.S."/>
            <person name="Pangilinan J."/>
            <person name="Larsson K.H."/>
            <person name="Matsuura K."/>
            <person name="Barry K."/>
            <person name="Labutti K."/>
            <person name="Kuo R."/>
            <person name="Ohm R.A."/>
            <person name="Bhattacharya S.S."/>
            <person name="Shirouzu T."/>
            <person name="Yoshinaga Y."/>
            <person name="Martin F.M."/>
            <person name="Grigoriev I.V."/>
            <person name="Hibbett D.S."/>
        </authorList>
    </citation>
    <scope>NUCLEOTIDE SEQUENCE [LARGE SCALE GENOMIC DNA]</scope>
    <source>
        <strain evidence="4 5">HHB12029</strain>
    </source>
</reference>
<dbReference type="PRINTS" id="PR01217">
    <property type="entry name" value="PRICHEXTENSN"/>
</dbReference>
<keyword evidence="2" id="KW-0732">Signal</keyword>
<dbReference type="InParanoid" id="A0A165IHX8"/>
<dbReference type="PANTHER" id="PTHR34154">
    <property type="entry name" value="ALKALI-SENSITIVE LINKAGE PROTEIN 1"/>
    <property type="match status" value="1"/>
</dbReference>
<feature type="region of interest" description="Disordered" evidence="1">
    <location>
        <begin position="46"/>
        <end position="210"/>
    </location>
</feature>
<dbReference type="Gene3D" id="3.20.20.80">
    <property type="entry name" value="Glycosidases"/>
    <property type="match status" value="1"/>
</dbReference>
<feature type="compositionally biased region" description="Pro residues" evidence="1">
    <location>
        <begin position="125"/>
        <end position="207"/>
    </location>
</feature>
<dbReference type="InterPro" id="IPR024655">
    <property type="entry name" value="Asl1_glyco_hydro_catalytic"/>
</dbReference>
<dbReference type="SUPFAM" id="SSF51445">
    <property type="entry name" value="(Trans)glycosidases"/>
    <property type="match status" value="1"/>
</dbReference>
<evidence type="ECO:0000313" key="5">
    <source>
        <dbReference type="Proteomes" id="UP000077266"/>
    </source>
</evidence>
<feature type="domain" description="Asl1-like glycosyl hydrolase catalytic" evidence="3">
    <location>
        <begin position="215"/>
        <end position="450"/>
    </location>
</feature>
<dbReference type="STRING" id="1314781.A0A165IHX8"/>
<dbReference type="AlphaFoldDB" id="A0A165IHX8"/>
<feature type="compositionally biased region" description="Basic residues" evidence="1">
    <location>
        <begin position="57"/>
        <end position="73"/>
    </location>
</feature>
<protein>
    <recommendedName>
        <fullName evidence="3">Asl1-like glycosyl hydrolase catalytic domain-containing protein</fullName>
    </recommendedName>
</protein>
<dbReference type="Pfam" id="PF11790">
    <property type="entry name" value="Glyco_hydro_cc"/>
    <property type="match status" value="1"/>
</dbReference>
<dbReference type="InterPro" id="IPR053183">
    <property type="entry name" value="ASL1"/>
</dbReference>
<name>A0A165IHX8_EXIGL</name>
<evidence type="ECO:0000259" key="3">
    <source>
        <dbReference type="Pfam" id="PF11790"/>
    </source>
</evidence>
<feature type="signal peptide" evidence="2">
    <location>
        <begin position="1"/>
        <end position="24"/>
    </location>
</feature>
<accession>A0A165IHX8</accession>
<dbReference type="PROSITE" id="PS51257">
    <property type="entry name" value="PROKAR_LIPOPROTEIN"/>
    <property type="match status" value="1"/>
</dbReference>
<dbReference type="GO" id="GO:0009277">
    <property type="term" value="C:fungal-type cell wall"/>
    <property type="evidence" value="ECO:0007669"/>
    <property type="project" value="TreeGrafter"/>
</dbReference>
<evidence type="ECO:0000256" key="2">
    <source>
        <dbReference type="SAM" id="SignalP"/>
    </source>
</evidence>